<dbReference type="AlphaFoldDB" id="A0A2S4VY86"/>
<dbReference type="VEuPathDB" id="FungiDB:PSTT_02937"/>
<evidence type="ECO:0000313" key="3">
    <source>
        <dbReference type="Proteomes" id="UP000239156"/>
    </source>
</evidence>
<protein>
    <submittedName>
        <fullName evidence="2">Uncharacterized protein</fullName>
    </submittedName>
</protein>
<feature type="compositionally biased region" description="Polar residues" evidence="1">
    <location>
        <begin position="46"/>
        <end position="57"/>
    </location>
</feature>
<evidence type="ECO:0000313" key="2">
    <source>
        <dbReference type="EMBL" id="POW14448.1"/>
    </source>
</evidence>
<name>A0A2S4VY86_9BASI</name>
<organism evidence="2 3">
    <name type="scientific">Puccinia striiformis</name>
    <dbReference type="NCBI Taxonomy" id="27350"/>
    <lineage>
        <taxon>Eukaryota</taxon>
        <taxon>Fungi</taxon>
        <taxon>Dikarya</taxon>
        <taxon>Basidiomycota</taxon>
        <taxon>Pucciniomycotina</taxon>
        <taxon>Pucciniomycetes</taxon>
        <taxon>Pucciniales</taxon>
        <taxon>Pucciniaceae</taxon>
        <taxon>Puccinia</taxon>
    </lineage>
</organism>
<reference evidence="2" key="1">
    <citation type="submission" date="2017-12" db="EMBL/GenBank/DDBJ databases">
        <title>Gene loss provides genomic basis for host adaptation in cereal stripe rust fungi.</title>
        <authorList>
            <person name="Xia C."/>
        </authorList>
    </citation>
    <scope>NUCLEOTIDE SEQUENCE [LARGE SCALE GENOMIC DNA]</scope>
    <source>
        <strain evidence="2">93-210</strain>
    </source>
</reference>
<sequence>AEKLSLGVLQGSQPRECAVSSGQQEGRRGELPPRFENRRERKYQIDDSTSQGDSRNASARKRKNQSVTSPKFNEASAGRAMSKYFLLFLLPFYHHLSTDQTFLSQPILNVDLLKQAITYLILGVTYGG</sequence>
<accession>A0A2S4VY86</accession>
<proteinExistence type="predicted"/>
<dbReference type="EMBL" id="PKSL01000018">
    <property type="protein sequence ID" value="POW14448.1"/>
    <property type="molecule type" value="Genomic_DNA"/>
</dbReference>
<evidence type="ECO:0000256" key="1">
    <source>
        <dbReference type="SAM" id="MobiDB-lite"/>
    </source>
</evidence>
<dbReference type="Proteomes" id="UP000239156">
    <property type="component" value="Unassembled WGS sequence"/>
</dbReference>
<gene>
    <name evidence="2" type="ORF">PSTT_02937</name>
</gene>
<feature type="compositionally biased region" description="Basic and acidic residues" evidence="1">
    <location>
        <begin position="25"/>
        <end position="45"/>
    </location>
</feature>
<feature type="non-terminal residue" evidence="2">
    <location>
        <position position="1"/>
    </location>
</feature>
<feature type="region of interest" description="Disordered" evidence="1">
    <location>
        <begin position="1"/>
        <end position="74"/>
    </location>
</feature>
<keyword evidence="3" id="KW-1185">Reference proteome</keyword>
<comment type="caution">
    <text evidence="2">The sequence shown here is derived from an EMBL/GenBank/DDBJ whole genome shotgun (WGS) entry which is preliminary data.</text>
</comment>